<evidence type="ECO:0000256" key="1">
    <source>
        <dbReference type="ARBA" id="ARBA00022472"/>
    </source>
</evidence>
<proteinExistence type="inferred from homology"/>
<dbReference type="Gene3D" id="3.30.300.20">
    <property type="match status" value="2"/>
</dbReference>
<evidence type="ECO:0000256" key="6">
    <source>
        <dbReference type="HAMAP-Rule" id="MF_00945"/>
    </source>
</evidence>
<evidence type="ECO:0000313" key="8">
    <source>
        <dbReference type="EMBL" id="AIF05890.1"/>
    </source>
</evidence>
<evidence type="ECO:0000256" key="4">
    <source>
        <dbReference type="ARBA" id="ARBA00023015"/>
    </source>
</evidence>
<keyword evidence="5 6" id="KW-0804">Transcription</keyword>
<evidence type="ECO:0000259" key="7">
    <source>
        <dbReference type="Pfam" id="PF07650"/>
    </source>
</evidence>
<evidence type="ECO:0000256" key="2">
    <source>
        <dbReference type="ARBA" id="ARBA00022490"/>
    </source>
</evidence>
<organism evidence="8">
    <name type="scientific">uncultured marine thaumarchaeote KM3_188_F10</name>
    <dbReference type="NCBI Taxonomy" id="1456074"/>
    <lineage>
        <taxon>Archaea</taxon>
        <taxon>Nitrososphaerota</taxon>
        <taxon>environmental samples</taxon>
    </lineage>
</organism>
<keyword evidence="1 6" id="KW-0806">Transcription termination</keyword>
<evidence type="ECO:0000256" key="3">
    <source>
        <dbReference type="ARBA" id="ARBA00022884"/>
    </source>
</evidence>
<sequence length="173" mass="19201">MAFNHGLNETGKQLSNTNIMPQSIKLSTDQMRLMSLFQNVTKATARDCVEDETQDKIIFVVQEGKMGLAIGKGGSNIKSLKNIIKRNVELIEYFDDPIKFLKNILNPKFVNEVKLDTKPDGSSQAIIIVDHGKKGLVVGRAGCNAEKARLFAKKYFNISSVLINSPTVTQLEM</sequence>
<comment type="similarity">
    <text evidence="6">Belongs to the NusA family.</text>
</comment>
<comment type="function">
    <text evidence="6">Participates in transcription termination.</text>
</comment>
<dbReference type="InterPro" id="IPR030842">
    <property type="entry name" value="TF_NusA_bacterial"/>
</dbReference>
<dbReference type="AlphaFoldDB" id="A0A075GS95"/>
<comment type="subcellular location">
    <subcellularLocation>
        <location evidence="6">Cytoplasm</location>
    </subcellularLocation>
</comment>
<dbReference type="SUPFAM" id="SSF54814">
    <property type="entry name" value="Prokaryotic type KH domain (KH-domain type II)"/>
    <property type="match status" value="2"/>
</dbReference>
<dbReference type="Pfam" id="PF07650">
    <property type="entry name" value="KH_2"/>
    <property type="match status" value="1"/>
</dbReference>
<keyword evidence="4 6" id="KW-0805">Transcription regulation</keyword>
<reference evidence="8" key="1">
    <citation type="journal article" date="2014" name="Genome Biol. Evol.">
        <title>Pangenome evidence for extensive interdomain horizontal transfer affecting lineage core and shell genes in uncultured planktonic thaumarchaeota and euryarchaeota.</title>
        <authorList>
            <person name="Deschamps P."/>
            <person name="Zivanovic Y."/>
            <person name="Moreira D."/>
            <person name="Rodriguez-Valera F."/>
            <person name="Lopez-Garcia P."/>
        </authorList>
    </citation>
    <scope>NUCLEOTIDE SEQUENCE</scope>
</reference>
<dbReference type="GO" id="GO:0003723">
    <property type="term" value="F:RNA binding"/>
    <property type="evidence" value="ECO:0007669"/>
    <property type="project" value="UniProtKB-KW"/>
</dbReference>
<gene>
    <name evidence="6 8" type="primary">nusA</name>
</gene>
<name>A0A075GS95_9ARCH</name>
<dbReference type="InterPro" id="IPR004044">
    <property type="entry name" value="KH_dom_type_2"/>
</dbReference>
<keyword evidence="2 6" id="KW-0963">Cytoplasm</keyword>
<dbReference type="HAMAP" id="MF_00945_A">
    <property type="entry name" value="NusA_A"/>
    <property type="match status" value="1"/>
</dbReference>
<dbReference type="InterPro" id="IPR010212">
    <property type="entry name" value="NusA_arc"/>
</dbReference>
<dbReference type="PANTHER" id="PTHR22648">
    <property type="entry name" value="TRANSCRIPTION TERMINATION FACTOR NUSA"/>
    <property type="match status" value="1"/>
</dbReference>
<dbReference type="FunFam" id="3.30.300.20:FF:000024">
    <property type="entry name" value="Probable transcription termination protein NusA"/>
    <property type="match status" value="1"/>
</dbReference>
<dbReference type="GO" id="GO:0006353">
    <property type="term" value="P:DNA-templated transcription termination"/>
    <property type="evidence" value="ECO:0007669"/>
    <property type="project" value="UniProtKB-UniRule"/>
</dbReference>
<dbReference type="InterPro" id="IPR009019">
    <property type="entry name" value="KH_sf_prok-type"/>
</dbReference>
<dbReference type="InterPro" id="IPR015946">
    <property type="entry name" value="KH_dom-like_a/b"/>
</dbReference>
<dbReference type="GO" id="GO:0005829">
    <property type="term" value="C:cytosol"/>
    <property type="evidence" value="ECO:0007669"/>
    <property type="project" value="TreeGrafter"/>
</dbReference>
<dbReference type="GO" id="GO:0031564">
    <property type="term" value="P:transcription antitermination"/>
    <property type="evidence" value="ECO:0007669"/>
    <property type="project" value="InterPro"/>
</dbReference>
<dbReference type="CDD" id="cd22530">
    <property type="entry name" value="KH-II_NusA_arch_rpt1"/>
    <property type="match status" value="1"/>
</dbReference>
<accession>A0A075GS95</accession>
<protein>
    <recommendedName>
        <fullName evidence="6">Probable transcription termination protein NusA</fullName>
    </recommendedName>
</protein>
<dbReference type="NCBIfam" id="TIGR01952">
    <property type="entry name" value="nusA_arch"/>
    <property type="match status" value="1"/>
</dbReference>
<evidence type="ECO:0000256" key="5">
    <source>
        <dbReference type="ARBA" id="ARBA00023163"/>
    </source>
</evidence>
<keyword evidence="3" id="KW-0694">RNA-binding</keyword>
<dbReference type="EMBL" id="KF900753">
    <property type="protein sequence ID" value="AIF05890.1"/>
    <property type="molecule type" value="Genomic_DNA"/>
</dbReference>
<dbReference type="PANTHER" id="PTHR22648:SF0">
    <property type="entry name" value="TRANSCRIPTION TERMINATION_ANTITERMINATION PROTEIN NUSA"/>
    <property type="match status" value="1"/>
</dbReference>
<feature type="domain" description="KH type-2" evidence="7">
    <location>
        <begin position="35"/>
        <end position="92"/>
    </location>
</feature>